<dbReference type="InterPro" id="IPR027463">
    <property type="entry name" value="AcrB_DN_DC_subdom"/>
</dbReference>
<dbReference type="PANTHER" id="PTHR32063">
    <property type="match status" value="1"/>
</dbReference>
<feature type="transmembrane region" description="Helical" evidence="2">
    <location>
        <begin position="456"/>
        <end position="481"/>
    </location>
</feature>
<proteinExistence type="predicted"/>
<dbReference type="GO" id="GO:0042910">
    <property type="term" value="F:xenobiotic transmembrane transporter activity"/>
    <property type="evidence" value="ECO:0007669"/>
    <property type="project" value="TreeGrafter"/>
</dbReference>
<dbReference type="Gene3D" id="1.20.1640.10">
    <property type="entry name" value="Multidrug efflux transporter AcrB transmembrane domain"/>
    <property type="match status" value="3"/>
</dbReference>
<dbReference type="PANTHER" id="PTHR32063:SF19">
    <property type="entry name" value="CATION EFFLUX SYSTEM PROTEIN CUSA"/>
    <property type="match status" value="1"/>
</dbReference>
<dbReference type="SUPFAM" id="SSF82714">
    <property type="entry name" value="Multidrug efflux transporter AcrB TolC docking domain, DN and DC subdomains"/>
    <property type="match status" value="2"/>
</dbReference>
<evidence type="ECO:0000313" key="4">
    <source>
        <dbReference type="Proteomes" id="UP000199021"/>
    </source>
</evidence>
<keyword evidence="2" id="KW-0472">Membrane</keyword>
<reference evidence="4" key="1">
    <citation type="submission" date="2016-10" db="EMBL/GenBank/DDBJ databases">
        <authorList>
            <person name="Varghese N."/>
            <person name="Submissions S."/>
        </authorList>
    </citation>
    <scope>NUCLEOTIDE SEQUENCE [LARGE SCALE GENOMIC DNA]</scope>
    <source>
        <strain evidence="4">DSM 24740</strain>
    </source>
</reference>
<sequence>MINAFVRFFLENKLVVWLLLLLFVGWGLATAPFEFDVPGLPRDPVAVDAIPDIGENQQIVFTQWMGQSPQDVEDQITYPLTSSLLGIPGVKSVRSNSMFGFSSIYLIFEEDVEFYWSRSRILEKLNSLPAGLLPENATPTLGPDATALGQVYWYTLEGRAPDGTPVGGWDLDELRSIQDFYVRYGLSAAGGVSEVASIGGFVKEYQVDVDPEKMRVYGITLQQVMAAVKGSNLDVGAATLEINLAEYFVRGLGYLQNLDDLELAVVSEKNNVPVYLRDVARVTIGPATRRGILDKSGAEAVGGVVVARYGANPLEVINNVKAKIGELAPGLPKRELEDGTMSQVTVVPFYDRSELIQETIGTLEEALTLEILITAIVVILLLFNLKSSLLVAGTLPVAVLMCFIAMRYFGVDANIVALSGIAIAIGTMVDMGIVLTESMVYRLNDPPEGESRLESIYEATVEVGSAVLTAVATTIISFLPVFTMEAAEGKLFRPLAFTKTFALVAAIVVALAIIPALAHSVLGWDRDSKRIKIIGNSLLIGVGIVAWVFVAWWLGVVTILAGVLGVVKGFFGADAGASRVGGAMETPSPTPPHGGGAFKGSAQRFLVYFTPLINVAIALVLAWLLAGYWLPLGVNKSQATNFLFVVVVSGSLLGFFWLVIHFYTKVLGFLLKVKILFLVLIGLLIFAGFQSYRSIGEEFMPALGEGAFLLMPTSMPHAGIEENLRNLRTLDMAVTTVPEVEMVVGKAGRVNSPLDPAPLSMYENMILYKTEYATDADGRRLRFKVDEDGNLTPGPSPGERGDATGVGGSSEVHEINGAYYELDDNGQYYRQWRDHIKSPDDIWEEIIAAAQLPGVTSAPKLQPIETRLVMLQTGMRAPMGIKVRGPDLATIEAFGLELERELKNIDGVKDAAVFADRIVGKPYLLLDVKREIIARYGLSVTDVQQQIMATVGGMKMTTTVEGRERYAVRLRYPRELRDNPEAIKNILVPTRSGQIKLGELIDIRYEQGPQSIKSEDGFLVGYVLFDREEGYSEVEVVENAQAYLDGLADAGNLDIPAGVSYRFAGNYEQQVRANERLSLVVPIALGLIFLILYFQFKSITTALMVFSGVFVAFSGGFLLLGGYADPDFMNFNFFGANLRDLFQMRTINLSVAVWVGFLALFGIATDDGVLVATFLRDSFARNTPETIPEIREAVIEGGLRRVRPAMMTTATTLLALLPVLTATGRGADIMLPMAIPSFGGMALQVVTMFTVPVLWCMREEIKLKFRK</sequence>
<dbReference type="Gene3D" id="3.30.70.1320">
    <property type="entry name" value="Multidrug efflux transporter AcrB pore domain like"/>
    <property type="match status" value="1"/>
</dbReference>
<dbReference type="AlphaFoldDB" id="A0A1H9H6T2"/>
<dbReference type="SUPFAM" id="SSF82693">
    <property type="entry name" value="Multidrug efflux transporter AcrB pore domain, PN1, PN2, PC1 and PC2 subdomains"/>
    <property type="match status" value="2"/>
</dbReference>
<feature type="transmembrane region" description="Helical" evidence="2">
    <location>
        <begin position="675"/>
        <end position="692"/>
    </location>
</feature>
<dbReference type="PRINTS" id="PR00702">
    <property type="entry name" value="ACRIFLAVINRP"/>
</dbReference>
<dbReference type="Pfam" id="PF00873">
    <property type="entry name" value="ACR_tran"/>
    <property type="match status" value="4"/>
</dbReference>
<feature type="transmembrane region" description="Helical" evidence="2">
    <location>
        <begin position="390"/>
        <end position="409"/>
    </location>
</feature>
<feature type="transmembrane region" description="Helical" evidence="2">
    <location>
        <begin position="605"/>
        <end position="630"/>
    </location>
</feature>
<feature type="transmembrane region" description="Helical" evidence="2">
    <location>
        <begin position="1151"/>
        <end position="1175"/>
    </location>
</feature>
<gene>
    <name evidence="3" type="ORF">SAMN05444359_11235</name>
</gene>
<feature type="transmembrane region" description="Helical" evidence="2">
    <location>
        <begin position="1103"/>
        <end position="1124"/>
    </location>
</feature>
<organism evidence="3 4">
    <name type="scientific">Neolewinella agarilytica</name>
    <dbReference type="NCBI Taxonomy" id="478744"/>
    <lineage>
        <taxon>Bacteria</taxon>
        <taxon>Pseudomonadati</taxon>
        <taxon>Bacteroidota</taxon>
        <taxon>Saprospiria</taxon>
        <taxon>Saprospirales</taxon>
        <taxon>Lewinellaceae</taxon>
        <taxon>Neolewinella</taxon>
    </lineage>
</organism>
<feature type="transmembrane region" description="Helical" evidence="2">
    <location>
        <begin position="1235"/>
        <end position="1257"/>
    </location>
</feature>
<evidence type="ECO:0000313" key="3">
    <source>
        <dbReference type="EMBL" id="SEQ57918.1"/>
    </source>
</evidence>
<dbReference type="SUPFAM" id="SSF82866">
    <property type="entry name" value="Multidrug efflux transporter AcrB transmembrane domain"/>
    <property type="match status" value="2"/>
</dbReference>
<keyword evidence="2" id="KW-0812">Transmembrane</keyword>
<feature type="transmembrane region" description="Helical" evidence="2">
    <location>
        <begin position="642"/>
        <end position="663"/>
    </location>
</feature>
<feature type="transmembrane region" description="Helical" evidence="2">
    <location>
        <begin position="415"/>
        <end position="435"/>
    </location>
</feature>
<dbReference type="Proteomes" id="UP000199021">
    <property type="component" value="Unassembled WGS sequence"/>
</dbReference>
<feature type="transmembrane region" description="Helical" evidence="2">
    <location>
        <begin position="1077"/>
        <end position="1096"/>
    </location>
</feature>
<keyword evidence="2" id="KW-1133">Transmembrane helix</keyword>
<evidence type="ECO:0000256" key="2">
    <source>
        <dbReference type="SAM" id="Phobius"/>
    </source>
</evidence>
<dbReference type="Gene3D" id="3.30.2090.10">
    <property type="entry name" value="Multidrug efflux transporter AcrB TolC docking domain, DN and DC subdomains"/>
    <property type="match status" value="2"/>
</dbReference>
<dbReference type="STRING" id="478744.SAMN05444359_11235"/>
<protein>
    <submittedName>
        <fullName evidence="3">Cu(I)/Ag(I) efflux system membrane protein CusA/SilA</fullName>
    </submittedName>
</protein>
<feature type="transmembrane region" description="Helical" evidence="2">
    <location>
        <begin position="501"/>
        <end position="521"/>
    </location>
</feature>
<name>A0A1H9H6T2_9BACT</name>
<accession>A0A1H9H6T2</accession>
<dbReference type="InParanoid" id="A0A1H9H6T2"/>
<dbReference type="OrthoDB" id="9758757at2"/>
<keyword evidence="4" id="KW-1185">Reference proteome</keyword>
<feature type="transmembrane region" description="Helical" evidence="2">
    <location>
        <begin position="366"/>
        <end position="383"/>
    </location>
</feature>
<dbReference type="EMBL" id="FOFB01000012">
    <property type="protein sequence ID" value="SEQ57918.1"/>
    <property type="molecule type" value="Genomic_DNA"/>
</dbReference>
<dbReference type="GO" id="GO:0005886">
    <property type="term" value="C:plasma membrane"/>
    <property type="evidence" value="ECO:0007669"/>
    <property type="project" value="TreeGrafter"/>
</dbReference>
<dbReference type="InterPro" id="IPR001036">
    <property type="entry name" value="Acrflvin-R"/>
</dbReference>
<evidence type="ECO:0000256" key="1">
    <source>
        <dbReference type="SAM" id="MobiDB-lite"/>
    </source>
</evidence>
<dbReference type="Gene3D" id="3.30.70.1430">
    <property type="entry name" value="Multidrug efflux transporter AcrB pore domain"/>
    <property type="match status" value="2"/>
</dbReference>
<dbReference type="Gene3D" id="3.30.70.1440">
    <property type="entry name" value="Multidrug efflux transporter AcrB pore domain"/>
    <property type="match status" value="1"/>
</dbReference>
<feature type="region of interest" description="Disordered" evidence="1">
    <location>
        <begin position="785"/>
        <end position="807"/>
    </location>
</feature>
<dbReference type="RefSeq" id="WP_090168719.1">
    <property type="nucleotide sequence ID" value="NZ_FOFB01000012.1"/>
</dbReference>